<evidence type="ECO:0000313" key="2">
    <source>
        <dbReference type="Proteomes" id="UP000313231"/>
    </source>
</evidence>
<dbReference type="Proteomes" id="UP000313231">
    <property type="component" value="Unassembled WGS sequence"/>
</dbReference>
<dbReference type="EMBL" id="VDMP01000027">
    <property type="protein sequence ID" value="TNM36582.1"/>
    <property type="molecule type" value="Genomic_DNA"/>
</dbReference>
<protein>
    <submittedName>
        <fullName evidence="1">Uncharacterized protein</fullName>
    </submittedName>
</protein>
<dbReference type="AlphaFoldDB" id="A0A5C4VLA3"/>
<gene>
    <name evidence="1" type="ORF">FHP29_20870</name>
</gene>
<sequence>MTALPLHLPEPALGPDRLRHDAEFRALDRTFDRIRDTVNLGIDVLNDLGVGLRRLPEESLQELVVLPLSGDYRRIRQNAEAIGYVDAAMARYAGSTLRLAVAADPRWTGDAAAAYLLRLGRHAAAARGAGALLALAVPAFEEVARFAERVAVEVEELVVELVERGTRLMMRLLARAAGPAGWAVFAAEVALEGLDAIADLVDDARRLVAIVDRLLEMKGEMVGWVEEQVDRLARLREVADVARAELDG</sequence>
<organism evidence="1 2">
    <name type="scientific">Nocardioides albidus</name>
    <dbReference type="NCBI Taxonomy" id="1517589"/>
    <lineage>
        <taxon>Bacteria</taxon>
        <taxon>Bacillati</taxon>
        <taxon>Actinomycetota</taxon>
        <taxon>Actinomycetes</taxon>
        <taxon>Propionibacteriales</taxon>
        <taxon>Nocardioidaceae</taxon>
        <taxon>Nocardioides</taxon>
    </lineage>
</organism>
<reference evidence="1 2" key="1">
    <citation type="journal article" date="2016" name="Int. J. Syst. Evol. Microbiol.">
        <title>Nocardioides albidus sp. nov., an actinobacterium isolated from garden soil.</title>
        <authorList>
            <person name="Singh H."/>
            <person name="Du J."/>
            <person name="Trinh H."/>
            <person name="Won K."/>
            <person name="Yang J.E."/>
            <person name="Yin C."/>
            <person name="Kook M."/>
            <person name="Yi T.H."/>
        </authorList>
    </citation>
    <scope>NUCLEOTIDE SEQUENCE [LARGE SCALE GENOMIC DNA]</scope>
    <source>
        <strain evidence="1 2">CCTCC AB 2015297</strain>
    </source>
</reference>
<evidence type="ECO:0000313" key="1">
    <source>
        <dbReference type="EMBL" id="TNM36582.1"/>
    </source>
</evidence>
<comment type="caution">
    <text evidence="1">The sequence shown here is derived from an EMBL/GenBank/DDBJ whole genome shotgun (WGS) entry which is preliminary data.</text>
</comment>
<accession>A0A5C4VLA3</accession>
<keyword evidence="2" id="KW-1185">Reference proteome</keyword>
<dbReference type="OrthoDB" id="3789478at2"/>
<dbReference type="RefSeq" id="WP_139624766.1">
    <property type="nucleotide sequence ID" value="NZ_VDMP01000027.1"/>
</dbReference>
<proteinExistence type="predicted"/>
<name>A0A5C4VLA3_9ACTN</name>